<proteinExistence type="predicted"/>
<protein>
    <recommendedName>
        <fullName evidence="4">ABC transporter permease</fullName>
    </recommendedName>
</protein>
<feature type="transmembrane region" description="Helical" evidence="1">
    <location>
        <begin position="204"/>
        <end position="225"/>
    </location>
</feature>
<evidence type="ECO:0000313" key="3">
    <source>
        <dbReference type="Proteomes" id="UP001596410"/>
    </source>
</evidence>
<feature type="transmembrane region" description="Helical" evidence="1">
    <location>
        <begin position="89"/>
        <end position="113"/>
    </location>
</feature>
<name>A0ABW2EQP3_9BACI</name>
<evidence type="ECO:0000313" key="2">
    <source>
        <dbReference type="EMBL" id="MFC7063741.1"/>
    </source>
</evidence>
<feature type="transmembrane region" description="Helical" evidence="1">
    <location>
        <begin position="133"/>
        <end position="154"/>
    </location>
</feature>
<gene>
    <name evidence="2" type="ORF">ACFQIC_18235</name>
</gene>
<accession>A0ABW2EQP3</accession>
<dbReference type="Proteomes" id="UP001596410">
    <property type="component" value="Unassembled WGS sequence"/>
</dbReference>
<organism evidence="2 3">
    <name type="scientific">Halobacillus seohaensis</name>
    <dbReference type="NCBI Taxonomy" id="447421"/>
    <lineage>
        <taxon>Bacteria</taxon>
        <taxon>Bacillati</taxon>
        <taxon>Bacillota</taxon>
        <taxon>Bacilli</taxon>
        <taxon>Bacillales</taxon>
        <taxon>Bacillaceae</taxon>
        <taxon>Halobacillus</taxon>
    </lineage>
</organism>
<reference evidence="3" key="1">
    <citation type="journal article" date="2019" name="Int. J. Syst. Evol. Microbiol.">
        <title>The Global Catalogue of Microorganisms (GCM) 10K type strain sequencing project: providing services to taxonomists for standard genome sequencing and annotation.</title>
        <authorList>
            <consortium name="The Broad Institute Genomics Platform"/>
            <consortium name="The Broad Institute Genome Sequencing Center for Infectious Disease"/>
            <person name="Wu L."/>
            <person name="Ma J."/>
        </authorList>
    </citation>
    <scope>NUCLEOTIDE SEQUENCE [LARGE SCALE GENOMIC DNA]</scope>
    <source>
        <strain evidence="3">CGMCC 4.1621</strain>
    </source>
</reference>
<evidence type="ECO:0000256" key="1">
    <source>
        <dbReference type="SAM" id="Phobius"/>
    </source>
</evidence>
<comment type="caution">
    <text evidence="2">The sequence shown here is derived from an EMBL/GenBank/DDBJ whole genome shotgun (WGS) entry which is preliminary data.</text>
</comment>
<keyword evidence="1" id="KW-0812">Transmembrane</keyword>
<keyword evidence="1" id="KW-0472">Membrane</keyword>
<feature type="transmembrane region" description="Helical" evidence="1">
    <location>
        <begin position="161"/>
        <end position="184"/>
    </location>
</feature>
<feature type="transmembrane region" description="Helical" evidence="1">
    <location>
        <begin position="60"/>
        <end position="80"/>
    </location>
</feature>
<feature type="transmembrane region" description="Helical" evidence="1">
    <location>
        <begin position="21"/>
        <end position="40"/>
    </location>
</feature>
<keyword evidence="3" id="KW-1185">Reference proteome</keyword>
<dbReference type="RefSeq" id="WP_204710225.1">
    <property type="nucleotide sequence ID" value="NZ_JBHSZV010000053.1"/>
</dbReference>
<sequence length="235" mass="26547">MKSISNIPKITLDMYWFNMRSALWFSISVFIVYISLRYFLGHEIGNEFQQNFFSFAYQPSKIYMLIMGILSVFAFLTFYIRHGVTRKDYFIGTALSSLGISITLLIIMGGMAAVHQMFATTDTIMLFGEDTSWLTAVLAFGLNVFMYYIAGWLIGAGFYRLGGLGGTAFILLAIGFVAMVDNLWEYELGTPVKILTGINLDEMPLYISFIGTLLLIGLALWIVRVSTKRIVIKMK</sequence>
<keyword evidence="1" id="KW-1133">Transmembrane helix</keyword>
<dbReference type="EMBL" id="JBHSZV010000053">
    <property type="protein sequence ID" value="MFC7063741.1"/>
    <property type="molecule type" value="Genomic_DNA"/>
</dbReference>
<evidence type="ECO:0008006" key="4">
    <source>
        <dbReference type="Google" id="ProtNLM"/>
    </source>
</evidence>